<dbReference type="InterPro" id="IPR036565">
    <property type="entry name" value="Mur-like_cat_sf"/>
</dbReference>
<dbReference type="GO" id="GO:0016881">
    <property type="term" value="F:acid-amino acid ligase activity"/>
    <property type="evidence" value="ECO:0007669"/>
    <property type="project" value="InterPro"/>
</dbReference>
<reference evidence="6 7" key="1">
    <citation type="submission" date="2018-07" db="EMBL/GenBank/DDBJ databases">
        <title>High-quality-draft genome sequence of Gaiella occulta.</title>
        <authorList>
            <person name="Severino R."/>
            <person name="Froufe H.J.C."/>
            <person name="Rainey F.A."/>
            <person name="Barroso C."/>
            <person name="Albuquerque L."/>
            <person name="Lobo-Da-Cunha A."/>
            <person name="Da Costa M.S."/>
            <person name="Egas C."/>
        </authorList>
    </citation>
    <scope>NUCLEOTIDE SEQUENCE [LARGE SCALE GENOMIC DNA]</scope>
    <source>
        <strain evidence="6 7">F2-233</strain>
    </source>
</reference>
<keyword evidence="1" id="KW-0436">Ligase</keyword>
<keyword evidence="2" id="KW-0547">Nucleotide-binding</keyword>
<dbReference type="Gene3D" id="3.40.1190.10">
    <property type="entry name" value="Mur-like, catalytic domain"/>
    <property type="match status" value="1"/>
</dbReference>
<dbReference type="InterPro" id="IPR004101">
    <property type="entry name" value="Mur_ligase_C"/>
</dbReference>
<dbReference type="Gene3D" id="3.40.1390.10">
    <property type="entry name" value="MurE/MurF, N-terminal domain"/>
    <property type="match status" value="1"/>
</dbReference>
<dbReference type="Proteomes" id="UP000254134">
    <property type="component" value="Unassembled WGS sequence"/>
</dbReference>
<dbReference type="SUPFAM" id="SSF53623">
    <property type="entry name" value="MurD-like peptide ligases, catalytic domain"/>
    <property type="match status" value="1"/>
</dbReference>
<keyword evidence="3" id="KW-0067">ATP-binding</keyword>
<comment type="caution">
    <text evidence="6">The sequence shown here is derived from an EMBL/GenBank/DDBJ whole genome shotgun (WGS) entry which is preliminary data.</text>
</comment>
<dbReference type="SUPFAM" id="SSF53244">
    <property type="entry name" value="MurD-like peptide ligases, peptide-binding domain"/>
    <property type="match status" value="1"/>
</dbReference>
<evidence type="ECO:0000256" key="1">
    <source>
        <dbReference type="ARBA" id="ARBA00022598"/>
    </source>
</evidence>
<evidence type="ECO:0000313" key="7">
    <source>
        <dbReference type="Proteomes" id="UP000254134"/>
    </source>
</evidence>
<dbReference type="PANTHER" id="PTHR43024:SF1">
    <property type="entry name" value="UDP-N-ACETYLMURAMOYL-TRIPEPTIDE--D-ALANYL-D-ALANINE LIGASE"/>
    <property type="match status" value="1"/>
</dbReference>
<dbReference type="Pfam" id="PF02875">
    <property type="entry name" value="Mur_ligase_C"/>
    <property type="match status" value="1"/>
</dbReference>
<dbReference type="AlphaFoldDB" id="A0A7M2YZP7"/>
<evidence type="ECO:0000256" key="3">
    <source>
        <dbReference type="ARBA" id="ARBA00022840"/>
    </source>
</evidence>
<reference evidence="7" key="2">
    <citation type="journal article" date="2019" name="MicrobiologyOpen">
        <title>High-quality draft genome sequence of Gaiella occulta isolated from a 150 meter deep mineral water borehole and comparison with the genome sequences of other deep-branching lineages of the phylum Actinobacteria.</title>
        <authorList>
            <person name="Severino R."/>
            <person name="Froufe H.J.C."/>
            <person name="Barroso C."/>
            <person name="Albuquerque L."/>
            <person name="Lobo-da-Cunha A."/>
            <person name="da Costa M.S."/>
            <person name="Egas C."/>
        </authorList>
    </citation>
    <scope>NUCLEOTIDE SEQUENCE [LARGE SCALE GENOMIC DNA]</scope>
    <source>
        <strain evidence="7">F2-233</strain>
    </source>
</reference>
<dbReference type="RefSeq" id="WP_114795253.1">
    <property type="nucleotide sequence ID" value="NZ_QQZY01000002.1"/>
</dbReference>
<accession>A0A7M2YZP7</accession>
<dbReference type="PANTHER" id="PTHR43024">
    <property type="entry name" value="UDP-N-ACETYLMURAMOYL-TRIPEPTIDE--D-ALANYL-D-ALANINE LIGASE"/>
    <property type="match status" value="1"/>
</dbReference>
<protein>
    <submittedName>
        <fullName evidence="6">UDP-N-acetylmuramyl pentapeptide synthase</fullName>
    </submittedName>
</protein>
<evidence type="ECO:0000313" key="6">
    <source>
        <dbReference type="EMBL" id="RDI74993.1"/>
    </source>
</evidence>
<name>A0A7M2YZP7_9ACTN</name>
<dbReference type="OrthoDB" id="9800958at2"/>
<dbReference type="EMBL" id="QQZY01000002">
    <property type="protein sequence ID" value="RDI74993.1"/>
    <property type="molecule type" value="Genomic_DNA"/>
</dbReference>
<dbReference type="InterPro" id="IPR035911">
    <property type="entry name" value="MurE/MurF_N"/>
</dbReference>
<dbReference type="InterPro" id="IPR051046">
    <property type="entry name" value="MurCDEF_CellWall_CoF430Synth"/>
</dbReference>
<dbReference type="Gene3D" id="3.90.190.20">
    <property type="entry name" value="Mur ligase, C-terminal domain"/>
    <property type="match status" value="1"/>
</dbReference>
<dbReference type="InterPro" id="IPR036615">
    <property type="entry name" value="Mur_ligase_C_dom_sf"/>
</dbReference>
<proteinExistence type="predicted"/>
<evidence type="ECO:0000259" key="4">
    <source>
        <dbReference type="Pfam" id="PF02875"/>
    </source>
</evidence>
<gene>
    <name evidence="6" type="ORF">Gocc_0791</name>
</gene>
<organism evidence="6 7">
    <name type="scientific">Gaiella occulta</name>
    <dbReference type="NCBI Taxonomy" id="1002870"/>
    <lineage>
        <taxon>Bacteria</taxon>
        <taxon>Bacillati</taxon>
        <taxon>Actinomycetota</taxon>
        <taxon>Thermoleophilia</taxon>
        <taxon>Gaiellales</taxon>
        <taxon>Gaiellaceae</taxon>
        <taxon>Gaiella</taxon>
    </lineage>
</organism>
<evidence type="ECO:0000256" key="2">
    <source>
        <dbReference type="ARBA" id="ARBA00022741"/>
    </source>
</evidence>
<dbReference type="GO" id="GO:0005524">
    <property type="term" value="F:ATP binding"/>
    <property type="evidence" value="ECO:0007669"/>
    <property type="project" value="UniProtKB-KW"/>
</dbReference>
<dbReference type="SUPFAM" id="SSF63418">
    <property type="entry name" value="MurE/MurF N-terminal domain"/>
    <property type="match status" value="1"/>
</dbReference>
<dbReference type="InterPro" id="IPR013221">
    <property type="entry name" value="Mur_ligase_cen"/>
</dbReference>
<evidence type="ECO:0000259" key="5">
    <source>
        <dbReference type="Pfam" id="PF08245"/>
    </source>
</evidence>
<feature type="domain" description="Mur ligase C-terminal" evidence="4">
    <location>
        <begin position="295"/>
        <end position="405"/>
    </location>
</feature>
<keyword evidence="7" id="KW-1185">Reference proteome</keyword>
<sequence length="426" mass="44446">MIPVAWDEVAALELGALEGGGTITGITADSRLAGPGDLFVALNSGVAYVGEARARGASTLVPDDQHAALAALASLVRGKSPARIVAVVGSTGKTSTKDILGALCAAVTPTVWADASQNNEIGLPLTVCRLEVETRVLVTEMGMRGLGQVGDLCAIARPHVAVVTSIGPEHLELVGSIENVARANAEAIAALPPGGVAVVPADAPQLEPFLGRTDIEIRRFDRSAANLDGGAWRFALPGRDLVLELPFRSRHMAENALAALTAYDALGLPLGRAQEGASRIVLSRWRGEETSLPGGGMVVNDAYNANPTSMHAALVDLAERAGGRRRVAILGEMAELGDDADRYHREIGALVARIGIHVLVAVGENARGYLQPGVDEMHWIPNVEAFDTVVGVLRPGDAVLVKGSRAVGLEGIPARIEKLGRTWFAS</sequence>
<feature type="domain" description="Mur ligase central" evidence="5">
    <location>
        <begin position="87"/>
        <end position="262"/>
    </location>
</feature>
<dbReference type="Pfam" id="PF08245">
    <property type="entry name" value="Mur_ligase_M"/>
    <property type="match status" value="1"/>
</dbReference>